<organism evidence="1 2">
    <name type="scientific">Vespula vulgaris</name>
    <name type="common">Yellow jacket</name>
    <name type="synonym">Wasp</name>
    <dbReference type="NCBI Taxonomy" id="7454"/>
    <lineage>
        <taxon>Eukaryota</taxon>
        <taxon>Metazoa</taxon>
        <taxon>Ecdysozoa</taxon>
        <taxon>Arthropoda</taxon>
        <taxon>Hexapoda</taxon>
        <taxon>Insecta</taxon>
        <taxon>Pterygota</taxon>
        <taxon>Neoptera</taxon>
        <taxon>Endopterygota</taxon>
        <taxon>Hymenoptera</taxon>
        <taxon>Apocrita</taxon>
        <taxon>Aculeata</taxon>
        <taxon>Vespoidea</taxon>
        <taxon>Vespidae</taxon>
        <taxon>Vespinae</taxon>
        <taxon>Vespula</taxon>
    </lineage>
</organism>
<accession>A0A834MRT5</accession>
<protein>
    <submittedName>
        <fullName evidence="1">Uncharacterized protein</fullName>
    </submittedName>
</protein>
<reference evidence="1" key="1">
    <citation type="journal article" date="2020" name="G3 (Bethesda)">
        <title>High-Quality Assemblies for Three Invasive Social Wasps from the &lt;i&gt;Vespula&lt;/i&gt; Genus.</title>
        <authorList>
            <person name="Harrop T.W.R."/>
            <person name="Guhlin J."/>
            <person name="McLaughlin G.M."/>
            <person name="Permina E."/>
            <person name="Stockwell P."/>
            <person name="Gilligan J."/>
            <person name="Le Lec M.F."/>
            <person name="Gruber M.A.M."/>
            <person name="Quinn O."/>
            <person name="Lovegrove M."/>
            <person name="Duncan E.J."/>
            <person name="Remnant E.J."/>
            <person name="Van Eeckhoven J."/>
            <person name="Graham B."/>
            <person name="Knapp R.A."/>
            <person name="Langford K.W."/>
            <person name="Kronenberg Z."/>
            <person name="Press M.O."/>
            <person name="Eacker S.M."/>
            <person name="Wilson-Rankin E.E."/>
            <person name="Purcell J."/>
            <person name="Lester P.J."/>
            <person name="Dearden P.K."/>
        </authorList>
    </citation>
    <scope>NUCLEOTIDE SEQUENCE</scope>
    <source>
        <strain evidence="1">Marl-1</strain>
    </source>
</reference>
<evidence type="ECO:0000313" key="2">
    <source>
        <dbReference type="Proteomes" id="UP000614350"/>
    </source>
</evidence>
<gene>
    <name evidence="1" type="ORF">HZH66_013713</name>
</gene>
<name>A0A834MRT5_VESVU</name>
<comment type="caution">
    <text evidence="1">The sequence shown here is derived from an EMBL/GenBank/DDBJ whole genome shotgun (WGS) entry which is preliminary data.</text>
</comment>
<dbReference type="Proteomes" id="UP000614350">
    <property type="component" value="Unassembled WGS sequence"/>
</dbReference>
<dbReference type="AlphaFoldDB" id="A0A834MRT5"/>
<dbReference type="EMBL" id="JACSEA010000020">
    <property type="protein sequence ID" value="KAF7381319.1"/>
    <property type="molecule type" value="Genomic_DNA"/>
</dbReference>
<keyword evidence="2" id="KW-1185">Reference proteome</keyword>
<evidence type="ECO:0000313" key="1">
    <source>
        <dbReference type="EMBL" id="KAF7381319.1"/>
    </source>
</evidence>
<proteinExistence type="predicted"/>
<sequence>MKYARNAIRMLSTTKSYARCIVAIWKATRNESQLDCTFVEKTTNIRIHSVEIRIRVVEFNRGLPLERSPVQRADFAGASRRMIIVQKELVLISGTLKMIISIDVDDDEYKAMTRATRTVCLEQNLQYNLELKIDVDDLYLIS</sequence>